<dbReference type="InterPro" id="IPR041881">
    <property type="entry name" value="PqqD_sf"/>
</dbReference>
<keyword evidence="2" id="KW-1185">Reference proteome</keyword>
<proteinExistence type="predicted"/>
<reference evidence="1 2" key="1">
    <citation type="submission" date="2023-02" db="EMBL/GenBank/DDBJ databases">
        <authorList>
            <person name="Mo P."/>
        </authorList>
    </citation>
    <scope>NUCLEOTIDE SEQUENCE [LARGE SCALE GENOMIC DNA]</scope>
    <source>
        <strain evidence="1 2">HUAS 3</strain>
    </source>
</reference>
<protein>
    <submittedName>
        <fullName evidence="1">PqqD family protein</fullName>
    </submittedName>
</protein>
<evidence type="ECO:0000313" key="2">
    <source>
        <dbReference type="Proteomes" id="UP001219605"/>
    </source>
</evidence>
<evidence type="ECO:0000313" key="1">
    <source>
        <dbReference type="EMBL" id="WDZ85852.1"/>
    </source>
</evidence>
<dbReference type="Pfam" id="PF05402">
    <property type="entry name" value="PqqD"/>
    <property type="match status" value="1"/>
</dbReference>
<organism evidence="1 2">
    <name type="scientific">Micromonospora cathayae</name>
    <dbReference type="NCBI Taxonomy" id="3028804"/>
    <lineage>
        <taxon>Bacteria</taxon>
        <taxon>Bacillati</taxon>
        <taxon>Actinomycetota</taxon>
        <taxon>Actinomycetes</taxon>
        <taxon>Micromonosporales</taxon>
        <taxon>Micromonosporaceae</taxon>
        <taxon>Micromonospora</taxon>
    </lineage>
</organism>
<dbReference type="Gene3D" id="1.10.10.1150">
    <property type="entry name" value="Coenzyme PQQ synthesis protein D (PqqD)"/>
    <property type="match status" value="1"/>
</dbReference>
<dbReference type="EMBL" id="CP118615">
    <property type="protein sequence ID" value="WDZ85852.1"/>
    <property type="molecule type" value="Genomic_DNA"/>
</dbReference>
<accession>A0ABY7ZS43</accession>
<dbReference type="RefSeq" id="WP_275032612.1">
    <property type="nucleotide sequence ID" value="NZ_CP118615.1"/>
</dbReference>
<gene>
    <name evidence="1" type="ORF">PVK37_05300</name>
</gene>
<dbReference type="Proteomes" id="UP001219605">
    <property type="component" value="Chromosome"/>
</dbReference>
<sequence length="95" mass="10383">MPEHLAIGRDSVPRRRLDVRIRSYRGTLLVATADSAFELHDMAAFLVRRFDGVRTVAQVVGLLATEYGLPPAEAEADTLDLLGQLIDHGVLEVTG</sequence>
<name>A0ABY7ZS43_9ACTN</name>
<dbReference type="InterPro" id="IPR008792">
    <property type="entry name" value="PQQD"/>
</dbReference>